<name>A0A9X2EC27_9NOCA</name>
<accession>A0A9X2EC27</accession>
<comment type="caution">
    <text evidence="2">The sequence shown here is derived from an EMBL/GenBank/DDBJ whole genome shotgun (WGS) entry which is preliminary data.</text>
</comment>
<feature type="region of interest" description="Disordered" evidence="1">
    <location>
        <begin position="1"/>
        <end position="49"/>
    </location>
</feature>
<reference evidence="2" key="1">
    <citation type="submission" date="2022-06" db="EMBL/GenBank/DDBJ databases">
        <title>Novel species in genus nocardia.</title>
        <authorList>
            <person name="Li F."/>
        </authorList>
    </citation>
    <scope>NUCLEOTIDE SEQUENCE</scope>
    <source>
        <strain evidence="2">CDC141</strain>
    </source>
</reference>
<dbReference type="RefSeq" id="WP_251914745.1">
    <property type="nucleotide sequence ID" value="NZ_JAMRXG010000010.1"/>
</dbReference>
<evidence type="ECO:0000313" key="2">
    <source>
        <dbReference type="EMBL" id="MCM6776448.1"/>
    </source>
</evidence>
<gene>
    <name evidence="2" type="ORF">NDR86_23455</name>
</gene>
<dbReference type="EMBL" id="JAMRXG010000010">
    <property type="protein sequence ID" value="MCM6776448.1"/>
    <property type="molecule type" value="Genomic_DNA"/>
</dbReference>
<sequence length="49" mass="5380">MTTSEPTPADEEQTTTQQDAAAEQEDSRRGEPEMQAMKSGKFDPYTEGA</sequence>
<dbReference type="Proteomes" id="UP001139157">
    <property type="component" value="Unassembled WGS sequence"/>
</dbReference>
<organism evidence="2 3">
    <name type="scientific">Nocardia pulmonis</name>
    <dbReference type="NCBI Taxonomy" id="2951408"/>
    <lineage>
        <taxon>Bacteria</taxon>
        <taxon>Bacillati</taxon>
        <taxon>Actinomycetota</taxon>
        <taxon>Actinomycetes</taxon>
        <taxon>Mycobacteriales</taxon>
        <taxon>Nocardiaceae</taxon>
        <taxon>Nocardia</taxon>
    </lineage>
</organism>
<keyword evidence="3" id="KW-1185">Reference proteome</keyword>
<evidence type="ECO:0000256" key="1">
    <source>
        <dbReference type="SAM" id="MobiDB-lite"/>
    </source>
</evidence>
<dbReference type="AlphaFoldDB" id="A0A9X2EC27"/>
<evidence type="ECO:0000313" key="3">
    <source>
        <dbReference type="Proteomes" id="UP001139157"/>
    </source>
</evidence>
<proteinExistence type="predicted"/>
<protein>
    <submittedName>
        <fullName evidence="2">Uncharacterized protein</fullName>
    </submittedName>
</protein>